<dbReference type="RefSeq" id="WP_232023104.1">
    <property type="nucleotide sequence ID" value="NZ_JASPER010000007.1"/>
</dbReference>
<dbReference type="Gene3D" id="3.40.50.300">
    <property type="entry name" value="P-loop containing nucleotide triphosphate hydrolases"/>
    <property type="match status" value="2"/>
</dbReference>
<dbReference type="InterPro" id="IPR051162">
    <property type="entry name" value="T4SS_component"/>
</dbReference>
<name>A0A3S4V483_ACTVI</name>
<reference evidence="1 2" key="1">
    <citation type="submission" date="2018-12" db="EMBL/GenBank/DDBJ databases">
        <authorList>
            <consortium name="Pathogen Informatics"/>
        </authorList>
    </citation>
    <scope>NUCLEOTIDE SEQUENCE [LARGE SCALE GENOMIC DNA]</scope>
    <source>
        <strain evidence="1 2">NCTC10951</strain>
    </source>
</reference>
<gene>
    <name evidence="1" type="ORF">NCTC10951_02724</name>
</gene>
<dbReference type="InterPro" id="IPR027417">
    <property type="entry name" value="P-loop_NTPase"/>
</dbReference>
<dbReference type="KEGG" id="avc:NCTC10951_02724"/>
<dbReference type="EMBL" id="LR134477">
    <property type="protein sequence ID" value="VEI18451.1"/>
    <property type="molecule type" value="Genomic_DNA"/>
</dbReference>
<dbReference type="AlphaFoldDB" id="A0A3S4V483"/>
<dbReference type="Proteomes" id="UP000268658">
    <property type="component" value="Chromosome"/>
</dbReference>
<protein>
    <submittedName>
        <fullName evidence="1">Type IV secretory pathway, VirB4 components</fullName>
    </submittedName>
</protein>
<dbReference type="PANTHER" id="PTHR30121">
    <property type="entry name" value="UNCHARACTERIZED PROTEIN YJGR-RELATED"/>
    <property type="match status" value="1"/>
</dbReference>
<sequence>MDGFKALAGVARGAVEVAGQMWGLLTGGGSSPAAGALGPAGPGGGRAAMMPRVRMFRTTSVQACGLYPFVVGGATPLEGVILGENLNGPGTVCADHMAWFERRIISAPSAMVMGLNGLGKSTLIRRIMLGLANRGIHSMILGDIKPDYVDAVEAIGGQVVRIGHGLAGINPLDAGNVAEAAELLADHPQERAALLQAAHERKKNMVVSLVHIVRRQAPTDREEVILDAAVRILEERGGAPVLADLLEVVREAPPQLRAAALDRGSMERYLDVTENLEASLMALLSGRLGGIFAAATTTPMMMDRAVVFDVSATRDESSDVQAATLLSTWSYGFATVEIAQVLADAGVAPRRHYNVIMDEMWRIMRASPGLVDRIDALTRTNRSVGVGQMLCTHSITDMDTLPNEEDRVKARGFVERSKMLFTAGVPPREMDMIATVFNLSQEEQSLLRSWNAPGSLDPTSGENVPPAGMGNFMLKTSDAPGVPFHLHLAASEVDINNTNKRWTMQGGEGSEAA</sequence>
<evidence type="ECO:0000313" key="2">
    <source>
        <dbReference type="Proteomes" id="UP000268658"/>
    </source>
</evidence>
<evidence type="ECO:0000313" key="1">
    <source>
        <dbReference type="EMBL" id="VEI18451.1"/>
    </source>
</evidence>
<dbReference type="SUPFAM" id="SSF52540">
    <property type="entry name" value="P-loop containing nucleoside triphosphate hydrolases"/>
    <property type="match status" value="1"/>
</dbReference>
<accession>A0A3S4V483</accession>
<organism evidence="1 2">
    <name type="scientific">Actinomyces viscosus</name>
    <dbReference type="NCBI Taxonomy" id="1656"/>
    <lineage>
        <taxon>Bacteria</taxon>
        <taxon>Bacillati</taxon>
        <taxon>Actinomycetota</taxon>
        <taxon>Actinomycetes</taxon>
        <taxon>Actinomycetales</taxon>
        <taxon>Actinomycetaceae</taxon>
        <taxon>Actinomyces</taxon>
    </lineage>
</organism>
<dbReference type="PANTHER" id="PTHR30121:SF12">
    <property type="entry name" value="TYPE IV SECRETION SYSTEM PROTEIN CAGE"/>
    <property type="match status" value="1"/>
</dbReference>
<proteinExistence type="predicted"/>